<proteinExistence type="predicted"/>
<sequence>MGRTEGLDTASFRSNRDRRGPRSSQPRSVLISKALSRLLRHQAQNEGVPITNDGWVRIDHLLAWRGLSVRNGVAPPPSVEEIWEVVEENEKKRFAVRWSKDPKLVKVGGDTTAADTNRPKGLSNTVMQSAETSDAVFDRVRELGLNQEVTTGPAPEHSTGDVDMQAPSPPTSDATDSETVRAIQTWRSGTDTTESHFLIRATQGHSIRTVASNAELMTPITLENPSSIPSTCVHGTFYGSWPLILKSGGLKPMGRNHVHFAMGPTLSEVLPQGKQSDTVAGEPAKVISGMRHDAQILIYVDLKRCLEDVKEKGVEMEWWRSENNVILTAGVDPTTVQDATTEDLANSAVEAGGITKSSQPSSILVAAQQAADFRAHSNWKQSKHGKQQEQLAAKLVPIKYWTHAVEVKRGLGLIWKQGEGVVKELPPDLLARGTPKGPRGGGRGGRGRGQ</sequence>
<evidence type="ECO:0000313" key="1">
    <source>
        <dbReference type="EMBL" id="KAJ9658950.1"/>
    </source>
</evidence>
<gene>
    <name evidence="1" type="primary">TPT1</name>
    <name evidence="1" type="ORF">H2198_003379</name>
</gene>
<dbReference type="EMBL" id="JAPDRQ010000045">
    <property type="protein sequence ID" value="KAJ9658950.1"/>
    <property type="molecule type" value="Genomic_DNA"/>
</dbReference>
<dbReference type="EC" id="2.7.1.160" evidence="1"/>
<keyword evidence="2" id="KW-1185">Reference proteome</keyword>
<evidence type="ECO:0000313" key="2">
    <source>
        <dbReference type="Proteomes" id="UP001172386"/>
    </source>
</evidence>
<protein>
    <submittedName>
        <fullName evidence="1">tRNA 2'-phosphotransferase</fullName>
        <ecNumber evidence="1">2.7.1.160</ecNumber>
    </submittedName>
</protein>
<keyword evidence="1" id="KW-0808">Transferase</keyword>
<name>A0ACC3ABV7_9EURO</name>
<dbReference type="Proteomes" id="UP001172386">
    <property type="component" value="Unassembled WGS sequence"/>
</dbReference>
<accession>A0ACC3ABV7</accession>
<reference evidence="1" key="1">
    <citation type="submission" date="2022-10" db="EMBL/GenBank/DDBJ databases">
        <title>Culturing micro-colonial fungi from biological soil crusts in the Mojave desert and describing Neophaeococcomyces mojavensis, and introducing the new genera and species Taxawa tesnikishii.</title>
        <authorList>
            <person name="Kurbessoian T."/>
            <person name="Stajich J.E."/>
        </authorList>
    </citation>
    <scope>NUCLEOTIDE SEQUENCE</scope>
    <source>
        <strain evidence="1">JES_112</strain>
    </source>
</reference>
<organism evidence="1 2">
    <name type="scientific">Neophaeococcomyces mojaviensis</name>
    <dbReference type="NCBI Taxonomy" id="3383035"/>
    <lineage>
        <taxon>Eukaryota</taxon>
        <taxon>Fungi</taxon>
        <taxon>Dikarya</taxon>
        <taxon>Ascomycota</taxon>
        <taxon>Pezizomycotina</taxon>
        <taxon>Eurotiomycetes</taxon>
        <taxon>Chaetothyriomycetidae</taxon>
        <taxon>Chaetothyriales</taxon>
        <taxon>Chaetothyriales incertae sedis</taxon>
        <taxon>Neophaeococcomyces</taxon>
    </lineage>
</organism>
<comment type="caution">
    <text evidence="1">The sequence shown here is derived from an EMBL/GenBank/DDBJ whole genome shotgun (WGS) entry which is preliminary data.</text>
</comment>